<reference evidence="1 2" key="1">
    <citation type="submission" date="2019-11" db="EMBL/GenBank/DDBJ databases">
        <authorList>
            <person name="Khan S.A."/>
            <person name="Jeon C.O."/>
            <person name="Chun B.H."/>
        </authorList>
    </citation>
    <scope>NUCLEOTIDE SEQUENCE [LARGE SCALE GENOMIC DNA]</scope>
    <source>
        <strain evidence="1 2">IMCC 1097</strain>
    </source>
</reference>
<evidence type="ECO:0000313" key="2">
    <source>
        <dbReference type="Proteomes" id="UP000388235"/>
    </source>
</evidence>
<dbReference type="RefSeq" id="WP_153714095.1">
    <property type="nucleotide sequence ID" value="NZ_CP045871.1"/>
</dbReference>
<protein>
    <submittedName>
        <fullName evidence="1">Uncharacterized protein</fullName>
    </submittedName>
</protein>
<keyword evidence="2" id="KW-1185">Reference proteome</keyword>
<accession>A0A5Q2QDZ7</accession>
<gene>
    <name evidence="1" type="ORF">GH975_08410</name>
</gene>
<dbReference type="AlphaFoldDB" id="A0A5Q2QDZ7"/>
<dbReference type="OrthoDB" id="7052907at2"/>
<dbReference type="KEGG" id="llp:GH975_08410"/>
<proteinExistence type="predicted"/>
<dbReference type="EMBL" id="CP045871">
    <property type="protein sequence ID" value="QGG80591.1"/>
    <property type="molecule type" value="Genomic_DNA"/>
</dbReference>
<organism evidence="1 2">
    <name type="scientific">Litorivicinus lipolyticus</name>
    <dbReference type="NCBI Taxonomy" id="418701"/>
    <lineage>
        <taxon>Bacteria</taxon>
        <taxon>Pseudomonadati</taxon>
        <taxon>Pseudomonadota</taxon>
        <taxon>Gammaproteobacteria</taxon>
        <taxon>Oceanospirillales</taxon>
        <taxon>Litorivicinaceae</taxon>
        <taxon>Litorivicinus</taxon>
    </lineage>
</organism>
<name>A0A5Q2QDZ7_9GAMM</name>
<dbReference type="Proteomes" id="UP000388235">
    <property type="component" value="Chromosome"/>
</dbReference>
<sequence length="409" mass="46121">MTDYEYISKLIRHLPPVAFRTFLAEQTAVAIPELNSKDTLTAQRAVLTTHMSELSIHTLQKLEEICESIALLSDGPGQDVIEGIKQEIKTDKGLEDFSALRNPYQKSLWFFEHEPRLFDEALNSRQADLFRQSQSCYSGFLADMDLILHEDAQSQERFHEAAAAYFGCPKDEIAIQVFRRLRTDTTAEPTIALYQVSIHYNRPPEIVECVQHSELVANEVVRAISSHITYEPDKGYVEVLSKDTQGRDTLAAIVAETLLASPITGESVPIKQYDYQSLAAPRNFDISNEPVTGVKVLELGYAGPVCGSSIAKVSIRDPQDIHSAAKTLYNNPAFEFRDYTLNYAKISIKLRKEGRGRARTITIELRGDNRCNIKTKREKDRALCDHLLHKWNLVKEVSKDARPIDPLAA</sequence>
<evidence type="ECO:0000313" key="1">
    <source>
        <dbReference type="EMBL" id="QGG80591.1"/>
    </source>
</evidence>